<accession>A0A914Y964</accession>
<name>A0A914Y964_9BILA</name>
<dbReference type="PROSITE" id="PS50181">
    <property type="entry name" value="FBOX"/>
    <property type="match status" value="1"/>
</dbReference>
<evidence type="ECO:0000259" key="2">
    <source>
        <dbReference type="PROSITE" id="PS50181"/>
    </source>
</evidence>
<reference evidence="4" key="1">
    <citation type="submission" date="2022-11" db="UniProtKB">
        <authorList>
            <consortium name="WormBaseParasite"/>
        </authorList>
    </citation>
    <scope>IDENTIFICATION</scope>
</reference>
<dbReference type="Proteomes" id="UP000887577">
    <property type="component" value="Unplaced"/>
</dbReference>
<dbReference type="AlphaFoldDB" id="A0A914Y964"/>
<sequence length="225" mass="25447">MLKPIAAIRRKASSFREQQRKPKINSITTKLSSQKRRPSVELDTYFSIDSFLSRIKPNRKHSSPPTPNSQISVTTNASTSFLSLSSSAAAAENYCLLDELPEGCLATIFTKLESKDLQNLRLTCNIFDSIISKLNQRKSINILQLNGNSRGKIYRFSHSNAPIYDRYGFNQNEIDKGLKLLYAKKIIFDNVFIDASVSKALLLGIDYCLDEIVFDFLSFSIVRSF</sequence>
<protein>
    <submittedName>
        <fullName evidence="4">F-box domain-containing protein</fullName>
    </submittedName>
</protein>
<keyword evidence="3" id="KW-1185">Reference proteome</keyword>
<dbReference type="InterPro" id="IPR001810">
    <property type="entry name" value="F-box_dom"/>
</dbReference>
<dbReference type="SUPFAM" id="SSF81383">
    <property type="entry name" value="F-box domain"/>
    <property type="match status" value="1"/>
</dbReference>
<dbReference type="InterPro" id="IPR036047">
    <property type="entry name" value="F-box-like_dom_sf"/>
</dbReference>
<dbReference type="WBParaSite" id="PSU_v2.g15299.t1">
    <property type="protein sequence ID" value="PSU_v2.g15299.t1"/>
    <property type="gene ID" value="PSU_v2.g15299"/>
</dbReference>
<organism evidence="3 4">
    <name type="scientific">Panagrolaimus superbus</name>
    <dbReference type="NCBI Taxonomy" id="310955"/>
    <lineage>
        <taxon>Eukaryota</taxon>
        <taxon>Metazoa</taxon>
        <taxon>Ecdysozoa</taxon>
        <taxon>Nematoda</taxon>
        <taxon>Chromadorea</taxon>
        <taxon>Rhabditida</taxon>
        <taxon>Tylenchina</taxon>
        <taxon>Panagrolaimomorpha</taxon>
        <taxon>Panagrolaimoidea</taxon>
        <taxon>Panagrolaimidae</taxon>
        <taxon>Panagrolaimus</taxon>
    </lineage>
</organism>
<feature type="domain" description="F-box" evidence="2">
    <location>
        <begin position="94"/>
        <end position="140"/>
    </location>
</feature>
<evidence type="ECO:0000256" key="1">
    <source>
        <dbReference type="SAM" id="MobiDB-lite"/>
    </source>
</evidence>
<evidence type="ECO:0000313" key="4">
    <source>
        <dbReference type="WBParaSite" id="PSU_v2.g15299.t1"/>
    </source>
</evidence>
<proteinExistence type="predicted"/>
<feature type="region of interest" description="Disordered" evidence="1">
    <location>
        <begin position="11"/>
        <end position="32"/>
    </location>
</feature>
<dbReference type="Pfam" id="PF00646">
    <property type="entry name" value="F-box"/>
    <property type="match status" value="1"/>
</dbReference>
<evidence type="ECO:0000313" key="3">
    <source>
        <dbReference type="Proteomes" id="UP000887577"/>
    </source>
</evidence>